<comment type="caution">
    <text evidence="1">The sequence shown here is derived from an EMBL/GenBank/DDBJ whole genome shotgun (WGS) entry which is preliminary data.</text>
</comment>
<reference evidence="1 2" key="1">
    <citation type="journal article" date="2016" name="Nat. Commun.">
        <title>Microbial interactions lead to rapid micro-scale successions on model marine particles.</title>
        <authorList>
            <person name="Datta M.S."/>
            <person name="Sliwerska E."/>
            <person name="Gore J."/>
            <person name="Polz M.F."/>
            <person name="Cordero O.X."/>
        </authorList>
    </citation>
    <scope>NUCLEOTIDE SEQUENCE [LARGE SCALE GENOMIC DNA]</scope>
    <source>
        <strain evidence="1 2">4G03</strain>
    </source>
</reference>
<protein>
    <submittedName>
        <fullName evidence="1">Uncharacterized protein</fullName>
    </submittedName>
</protein>
<accession>A0A2G1BP54</accession>
<name>A0A2G1BP54_9FLAO</name>
<proteinExistence type="predicted"/>
<dbReference type="Proteomes" id="UP000222163">
    <property type="component" value="Unassembled WGS sequence"/>
</dbReference>
<dbReference type="EMBL" id="PDUU01000975">
    <property type="protein sequence ID" value="PHN95843.1"/>
    <property type="molecule type" value="Genomic_DNA"/>
</dbReference>
<feature type="non-terminal residue" evidence="1">
    <location>
        <position position="1"/>
    </location>
</feature>
<sequence>ISLIGWPEIPAPWSGRRCPSGKVKAAPCKLKVSRPPVDCPLLSPFLQIERDTFAAFPSPSYWN</sequence>
<evidence type="ECO:0000313" key="1">
    <source>
        <dbReference type="EMBL" id="PHN95843.1"/>
    </source>
</evidence>
<organism evidence="1 2">
    <name type="scientific">Tenacibaculum discolor</name>
    <dbReference type="NCBI Taxonomy" id="361581"/>
    <lineage>
        <taxon>Bacteria</taxon>
        <taxon>Pseudomonadati</taxon>
        <taxon>Bacteroidota</taxon>
        <taxon>Flavobacteriia</taxon>
        <taxon>Flavobacteriales</taxon>
        <taxon>Flavobacteriaceae</taxon>
        <taxon>Tenacibaculum</taxon>
    </lineage>
</organism>
<dbReference type="AlphaFoldDB" id="A0A2G1BP54"/>
<evidence type="ECO:0000313" key="2">
    <source>
        <dbReference type="Proteomes" id="UP000222163"/>
    </source>
</evidence>
<gene>
    <name evidence="1" type="ORF">CSC81_18320</name>
</gene>